<feature type="transmembrane region" description="Helical" evidence="4">
    <location>
        <begin position="236"/>
        <end position="261"/>
    </location>
</feature>
<feature type="transmembrane region" description="Helical" evidence="4">
    <location>
        <begin position="412"/>
        <end position="433"/>
    </location>
</feature>
<feature type="transmembrane region" description="Helical" evidence="4">
    <location>
        <begin position="377"/>
        <end position="400"/>
    </location>
</feature>
<feature type="transmembrane region" description="Helical" evidence="4">
    <location>
        <begin position="58"/>
        <end position="82"/>
    </location>
</feature>
<gene>
    <name evidence="6" type="primary">G4NIB5</name>
</gene>
<feature type="region of interest" description="Disordered" evidence="3">
    <location>
        <begin position="1"/>
        <end position="20"/>
    </location>
</feature>
<feature type="transmembrane region" description="Helical" evidence="4">
    <location>
        <begin position="152"/>
        <end position="172"/>
    </location>
</feature>
<evidence type="ECO:0000256" key="3">
    <source>
        <dbReference type="SAM" id="MobiDB-lite"/>
    </source>
</evidence>
<dbReference type="InterPro" id="IPR011701">
    <property type="entry name" value="MFS"/>
</dbReference>
<keyword evidence="4" id="KW-0472">Membrane</keyword>
<evidence type="ECO:0000256" key="2">
    <source>
        <dbReference type="ARBA" id="ARBA00006727"/>
    </source>
</evidence>
<organism evidence="6">
    <name type="scientific">Ganoderma boninense</name>
    <dbReference type="NCBI Taxonomy" id="34458"/>
    <lineage>
        <taxon>Eukaryota</taxon>
        <taxon>Fungi</taxon>
        <taxon>Dikarya</taxon>
        <taxon>Basidiomycota</taxon>
        <taxon>Agaricomycotina</taxon>
        <taxon>Agaricomycetes</taxon>
        <taxon>Polyporales</taxon>
        <taxon>Polyporaceae</taxon>
        <taxon>Ganoderma</taxon>
    </lineage>
</organism>
<dbReference type="Gene3D" id="1.20.1250.20">
    <property type="entry name" value="MFS general substrate transporter like domains"/>
    <property type="match status" value="2"/>
</dbReference>
<dbReference type="Pfam" id="PF07690">
    <property type="entry name" value="MFS_1"/>
    <property type="match status" value="1"/>
</dbReference>
<accession>A0A5K1JZ66</accession>
<dbReference type="InterPro" id="IPR020846">
    <property type="entry name" value="MFS_dom"/>
</dbReference>
<protein>
    <submittedName>
        <fullName evidence="6">MFS domain-containing protein</fullName>
    </submittedName>
</protein>
<sequence>MFRTHISGITAADDEKQQVNNPPCHIEATAITFAETPGPDTSALEQQPEDVPDGGSRAWTVVLGSTLALFASTGMVNAYGAFQDYYQSTLLPSSSAASISFIGSLQLFLLFAASPITGRIFDAYGTTVLISLGSLLCVLSMMMVSLVQKDRAYQLFLSHGVLFGLGMALMYASSRAVSCSLGLYSQSRHPASFNPSIAVLGHWFRRRRATAIGVALGGTSIGGVIFPILFQRLVPVIGFAWAVRTIAFVMMVCFVVACLTIKTRLPLSGHISWRTAVDLHGFKDVRYVLAAISGFLLFYAVYTPIFYIEIYASFRGVTPELASYLLPILNAGNVLSRIVPGLVSDRFGALRCFVPAAAVCTILTFALWLPSRNAGTIIAFSTLYGLFSGALLSLLSTYVASITPREVCGARLGTVYVFVALATLAGTPTAGALLDAVDEAHFQRLIVFTGIVLALGTVVLVGAAVAGSESLRDRFGFAALPVARSSERGTR</sequence>
<dbReference type="GO" id="GO:0016020">
    <property type="term" value="C:membrane"/>
    <property type="evidence" value="ECO:0007669"/>
    <property type="project" value="UniProtKB-SubCell"/>
</dbReference>
<dbReference type="InterPro" id="IPR036259">
    <property type="entry name" value="MFS_trans_sf"/>
</dbReference>
<name>A0A5K1JZ66_9APHY</name>
<feature type="transmembrane region" description="Helical" evidence="4">
    <location>
        <begin position="352"/>
        <end position="371"/>
    </location>
</feature>
<feature type="domain" description="Major facilitator superfamily (MFS) profile" evidence="5">
    <location>
        <begin position="286"/>
        <end position="491"/>
    </location>
</feature>
<dbReference type="PANTHER" id="PTHR11360:SF177">
    <property type="entry name" value="RIBOFLAVIN TRANSPORTER MCH5"/>
    <property type="match status" value="1"/>
</dbReference>
<feature type="transmembrane region" description="Helical" evidence="4">
    <location>
        <begin position="94"/>
        <end position="112"/>
    </location>
</feature>
<comment type="similarity">
    <text evidence="2">Belongs to the major facilitator superfamily. Monocarboxylate porter (TC 2.A.1.13) family.</text>
</comment>
<dbReference type="InterPro" id="IPR050327">
    <property type="entry name" value="Proton-linked_MCT"/>
</dbReference>
<comment type="subcellular location">
    <subcellularLocation>
        <location evidence="1">Membrane</location>
        <topology evidence="1">Multi-pass membrane protein</topology>
    </subcellularLocation>
</comment>
<keyword evidence="4" id="KW-1133">Transmembrane helix</keyword>
<dbReference type="AlphaFoldDB" id="A0A5K1JZ66"/>
<feature type="transmembrane region" description="Helical" evidence="4">
    <location>
        <begin position="321"/>
        <end position="340"/>
    </location>
</feature>
<proteinExistence type="inferred from homology"/>
<feature type="transmembrane region" description="Helical" evidence="4">
    <location>
        <begin position="287"/>
        <end position="309"/>
    </location>
</feature>
<evidence type="ECO:0000256" key="4">
    <source>
        <dbReference type="SAM" id="Phobius"/>
    </source>
</evidence>
<keyword evidence="4" id="KW-0812">Transmembrane</keyword>
<evidence type="ECO:0000313" key="6">
    <source>
        <dbReference type="EMBL" id="VWO98132.1"/>
    </source>
</evidence>
<evidence type="ECO:0000259" key="5">
    <source>
        <dbReference type="PROSITE" id="PS50850"/>
    </source>
</evidence>
<feature type="transmembrane region" description="Helical" evidence="4">
    <location>
        <begin position="445"/>
        <end position="466"/>
    </location>
</feature>
<dbReference type="EMBL" id="LR726746">
    <property type="protein sequence ID" value="VWO98132.1"/>
    <property type="molecule type" value="Genomic_DNA"/>
</dbReference>
<dbReference type="PROSITE" id="PS50850">
    <property type="entry name" value="MFS"/>
    <property type="match status" value="1"/>
</dbReference>
<dbReference type="SUPFAM" id="SSF103473">
    <property type="entry name" value="MFS general substrate transporter"/>
    <property type="match status" value="1"/>
</dbReference>
<dbReference type="GO" id="GO:0022857">
    <property type="term" value="F:transmembrane transporter activity"/>
    <property type="evidence" value="ECO:0007669"/>
    <property type="project" value="InterPro"/>
</dbReference>
<dbReference type="PANTHER" id="PTHR11360">
    <property type="entry name" value="MONOCARBOXYLATE TRANSPORTER"/>
    <property type="match status" value="1"/>
</dbReference>
<reference evidence="6" key="1">
    <citation type="submission" date="2019-10" db="EMBL/GenBank/DDBJ databases">
        <authorList>
            <person name="Nor Muhammad N."/>
        </authorList>
    </citation>
    <scope>NUCLEOTIDE SEQUENCE</scope>
</reference>
<evidence type="ECO:0000256" key="1">
    <source>
        <dbReference type="ARBA" id="ARBA00004141"/>
    </source>
</evidence>
<feature type="transmembrane region" description="Helical" evidence="4">
    <location>
        <begin position="124"/>
        <end position="146"/>
    </location>
</feature>
<feature type="transmembrane region" description="Helical" evidence="4">
    <location>
        <begin position="209"/>
        <end position="230"/>
    </location>
</feature>